<evidence type="ECO:0000256" key="1">
    <source>
        <dbReference type="SAM" id="MobiDB-lite"/>
    </source>
</evidence>
<protein>
    <submittedName>
        <fullName evidence="2">Uncharacterized protein</fullName>
    </submittedName>
</protein>
<accession>A0ABV8RUV2</accession>
<dbReference type="EMBL" id="JBHSDR010000006">
    <property type="protein sequence ID" value="MFC4296141.1"/>
    <property type="molecule type" value="Genomic_DNA"/>
</dbReference>
<name>A0ABV8RUV2_9SPHN</name>
<evidence type="ECO:0000313" key="3">
    <source>
        <dbReference type="Proteomes" id="UP001595828"/>
    </source>
</evidence>
<organism evidence="2 3">
    <name type="scientific">Novosphingobium tardum</name>
    <dbReference type="NCBI Taxonomy" id="1538021"/>
    <lineage>
        <taxon>Bacteria</taxon>
        <taxon>Pseudomonadati</taxon>
        <taxon>Pseudomonadota</taxon>
        <taxon>Alphaproteobacteria</taxon>
        <taxon>Sphingomonadales</taxon>
        <taxon>Sphingomonadaceae</taxon>
        <taxon>Novosphingobium</taxon>
    </lineage>
</organism>
<proteinExistence type="predicted"/>
<keyword evidence="3" id="KW-1185">Reference proteome</keyword>
<sequence length="86" mass="8991">MASSGHFLSVFAALWIGGCSAKVADTPPQPPDALTARALDMPFLVDPMLERQSRSLAVLSFGSPLDDLPPNAADTPAWTSGRAGPR</sequence>
<evidence type="ECO:0000313" key="2">
    <source>
        <dbReference type="EMBL" id="MFC4296141.1"/>
    </source>
</evidence>
<dbReference type="Proteomes" id="UP001595828">
    <property type="component" value="Unassembled WGS sequence"/>
</dbReference>
<reference evidence="3" key="1">
    <citation type="journal article" date="2019" name="Int. J. Syst. Evol. Microbiol.">
        <title>The Global Catalogue of Microorganisms (GCM) 10K type strain sequencing project: providing services to taxonomists for standard genome sequencing and annotation.</title>
        <authorList>
            <consortium name="The Broad Institute Genomics Platform"/>
            <consortium name="The Broad Institute Genome Sequencing Center for Infectious Disease"/>
            <person name="Wu L."/>
            <person name="Ma J."/>
        </authorList>
    </citation>
    <scope>NUCLEOTIDE SEQUENCE [LARGE SCALE GENOMIC DNA]</scope>
    <source>
        <strain evidence="3">CGMCC 1.12989</strain>
    </source>
</reference>
<feature type="region of interest" description="Disordered" evidence="1">
    <location>
        <begin position="61"/>
        <end position="86"/>
    </location>
</feature>
<comment type="caution">
    <text evidence="2">The sequence shown here is derived from an EMBL/GenBank/DDBJ whole genome shotgun (WGS) entry which is preliminary data.</text>
</comment>
<dbReference type="RefSeq" id="WP_379539591.1">
    <property type="nucleotide sequence ID" value="NZ_JBHSDR010000006.1"/>
</dbReference>
<gene>
    <name evidence="2" type="ORF">ACFO0A_13860</name>
</gene>